<reference evidence="1" key="1">
    <citation type="journal article" date="2014" name="Front. Microbiol.">
        <title>High frequency of phylogenetically diverse reductive dehalogenase-homologous genes in deep subseafloor sedimentary metagenomes.</title>
        <authorList>
            <person name="Kawai M."/>
            <person name="Futagami T."/>
            <person name="Toyoda A."/>
            <person name="Takaki Y."/>
            <person name="Nishi S."/>
            <person name="Hori S."/>
            <person name="Arai W."/>
            <person name="Tsubouchi T."/>
            <person name="Morono Y."/>
            <person name="Uchiyama I."/>
            <person name="Ito T."/>
            <person name="Fujiyama A."/>
            <person name="Inagaki F."/>
            <person name="Takami H."/>
        </authorList>
    </citation>
    <scope>NUCLEOTIDE SEQUENCE</scope>
    <source>
        <strain evidence="1">Expedition CK06-06</strain>
    </source>
</reference>
<organism evidence="1">
    <name type="scientific">marine sediment metagenome</name>
    <dbReference type="NCBI Taxonomy" id="412755"/>
    <lineage>
        <taxon>unclassified sequences</taxon>
        <taxon>metagenomes</taxon>
        <taxon>ecological metagenomes</taxon>
    </lineage>
</organism>
<name>X1TQ44_9ZZZZ</name>
<comment type="caution">
    <text evidence="1">The sequence shown here is derived from an EMBL/GenBank/DDBJ whole genome shotgun (WGS) entry which is preliminary data.</text>
</comment>
<gene>
    <name evidence="1" type="ORF">S12H4_40484</name>
</gene>
<protein>
    <recommendedName>
        <fullName evidence="2">TIGR04076 family protein</fullName>
    </recommendedName>
</protein>
<dbReference type="AlphaFoldDB" id="X1TQ44"/>
<sequence>MIFNMGYAGGQAKKRKYKIDIEIYEARKDTWCHKKSDKFEYPKDIGKICPWLLASMQDFIRLLEHGVTLTWKYEGTPYEKVIDPDGVTTEYVRCPDPTANLVAKITRTAVG</sequence>
<evidence type="ECO:0000313" key="1">
    <source>
        <dbReference type="EMBL" id="GAI93456.1"/>
    </source>
</evidence>
<dbReference type="EMBL" id="BARW01024572">
    <property type="protein sequence ID" value="GAI93456.1"/>
    <property type="molecule type" value="Genomic_DNA"/>
</dbReference>
<accession>X1TQ44</accession>
<evidence type="ECO:0008006" key="2">
    <source>
        <dbReference type="Google" id="ProtNLM"/>
    </source>
</evidence>
<proteinExistence type="predicted"/>